<feature type="transmembrane region" description="Helical" evidence="1">
    <location>
        <begin position="38"/>
        <end position="59"/>
    </location>
</feature>
<dbReference type="OrthoDB" id="2005058at2"/>
<dbReference type="AlphaFoldDB" id="A0A347WI72"/>
<accession>A0A347WI72</accession>
<dbReference type="RefSeq" id="WP_118989702.1">
    <property type="nucleotide sequence ID" value="NZ_CP023434.1"/>
</dbReference>
<organism evidence="2 3">
    <name type="scientific">Suicoccus acidiformans</name>
    <dbReference type="NCBI Taxonomy" id="2036206"/>
    <lineage>
        <taxon>Bacteria</taxon>
        <taxon>Bacillati</taxon>
        <taxon>Bacillota</taxon>
        <taxon>Bacilli</taxon>
        <taxon>Lactobacillales</taxon>
        <taxon>Aerococcaceae</taxon>
        <taxon>Suicoccus</taxon>
    </lineage>
</organism>
<sequence length="116" mass="12016">MRTTKLVIGIISIILAVFIMFQSSIAGLGNTLMDNGEISGSAGMLLAICYLVSGILGIVGRTGGMAGHVAGVFYIVGGILALPNAGTYSDLIVWGWLGIIFGIVFIIGTRKQNKGV</sequence>
<keyword evidence="3" id="KW-1185">Reference proteome</keyword>
<feature type="transmembrane region" description="Helical" evidence="1">
    <location>
        <begin position="66"/>
        <end position="85"/>
    </location>
</feature>
<keyword evidence="1" id="KW-0472">Membrane</keyword>
<name>A0A347WI72_9LACT</name>
<keyword evidence="1" id="KW-1133">Transmembrane helix</keyword>
<gene>
    <name evidence="2" type="ORF">CL176_01410</name>
</gene>
<evidence type="ECO:0000256" key="1">
    <source>
        <dbReference type="SAM" id="Phobius"/>
    </source>
</evidence>
<reference evidence="2 3" key="1">
    <citation type="submission" date="2017-09" db="EMBL/GenBank/DDBJ databases">
        <title>Complete genome sequence of Oxytococcus suis strain ZY16052.</title>
        <authorList>
            <person name="Li F."/>
        </authorList>
    </citation>
    <scope>NUCLEOTIDE SEQUENCE [LARGE SCALE GENOMIC DNA]</scope>
    <source>
        <strain evidence="2 3">ZY16052</strain>
    </source>
</reference>
<evidence type="ECO:0000313" key="2">
    <source>
        <dbReference type="EMBL" id="AXY24779.1"/>
    </source>
</evidence>
<feature type="transmembrane region" description="Helical" evidence="1">
    <location>
        <begin position="7"/>
        <end position="26"/>
    </location>
</feature>
<protein>
    <submittedName>
        <fullName evidence="2">Uncharacterized protein</fullName>
    </submittedName>
</protein>
<dbReference type="KEGG" id="abae:CL176_01410"/>
<keyword evidence="1" id="KW-0812">Transmembrane</keyword>
<feature type="transmembrane region" description="Helical" evidence="1">
    <location>
        <begin position="91"/>
        <end position="109"/>
    </location>
</feature>
<dbReference type="EMBL" id="CP023434">
    <property type="protein sequence ID" value="AXY24779.1"/>
    <property type="molecule type" value="Genomic_DNA"/>
</dbReference>
<evidence type="ECO:0000313" key="3">
    <source>
        <dbReference type="Proteomes" id="UP000263232"/>
    </source>
</evidence>
<dbReference type="Proteomes" id="UP000263232">
    <property type="component" value="Chromosome"/>
</dbReference>
<proteinExistence type="predicted"/>